<accession>A0A0L0M6C7</accession>
<dbReference type="EMBL" id="LFJJ01000193">
    <property type="protein sequence ID" value="KND58192.1"/>
    <property type="molecule type" value="Genomic_DNA"/>
</dbReference>
<keyword evidence="1" id="KW-0472">Membrane</keyword>
<dbReference type="PATRIC" id="fig|242163.4.peg.2491"/>
<feature type="transmembrane region" description="Helical" evidence="1">
    <location>
        <begin position="406"/>
        <end position="427"/>
    </location>
</feature>
<dbReference type="AlphaFoldDB" id="A0A0L0M6C7"/>
<comment type="caution">
    <text evidence="2">The sequence shown here is derived from an EMBL/GenBank/DDBJ whole genome shotgun (WGS) entry which is preliminary data.</text>
</comment>
<evidence type="ECO:0000313" key="2">
    <source>
        <dbReference type="EMBL" id="KND58192.1"/>
    </source>
</evidence>
<protein>
    <submittedName>
        <fullName evidence="2">Site-specific recombinase</fullName>
    </submittedName>
</protein>
<keyword evidence="3" id="KW-1185">Reference proteome</keyword>
<gene>
    <name evidence="2" type="ORF">BVER_05282</name>
</gene>
<evidence type="ECO:0000256" key="1">
    <source>
        <dbReference type="SAM" id="Phobius"/>
    </source>
</evidence>
<dbReference type="Proteomes" id="UP000036959">
    <property type="component" value="Unassembled WGS sequence"/>
</dbReference>
<reference evidence="3" key="1">
    <citation type="submission" date="2015-06" db="EMBL/GenBank/DDBJ databases">
        <title>Comparative genomics of Burkholderia leaf nodule symbionts.</title>
        <authorList>
            <person name="Carlier A."/>
            <person name="Eberl L."/>
            <person name="Pinto-Carbo M."/>
        </authorList>
    </citation>
    <scope>NUCLEOTIDE SEQUENCE [LARGE SCALE GENOMIC DNA]</scope>
    <source>
        <strain evidence="3">UZHbot4</strain>
    </source>
</reference>
<keyword evidence="1" id="KW-0812">Transmembrane</keyword>
<organism evidence="2 3">
    <name type="scientific">Candidatus Burkholderia verschuerenii</name>
    <dbReference type="NCBI Taxonomy" id="242163"/>
    <lineage>
        <taxon>Bacteria</taxon>
        <taxon>Pseudomonadati</taxon>
        <taxon>Pseudomonadota</taxon>
        <taxon>Betaproteobacteria</taxon>
        <taxon>Burkholderiales</taxon>
        <taxon>Burkholderiaceae</taxon>
        <taxon>Burkholderia</taxon>
    </lineage>
</organism>
<evidence type="ECO:0000313" key="3">
    <source>
        <dbReference type="Proteomes" id="UP000036959"/>
    </source>
</evidence>
<feature type="transmembrane region" description="Helical" evidence="1">
    <location>
        <begin position="378"/>
        <end position="400"/>
    </location>
</feature>
<dbReference type="Pfam" id="PF10136">
    <property type="entry name" value="SpecificRecomb"/>
    <property type="match status" value="1"/>
</dbReference>
<keyword evidence="1" id="KW-1133">Transmembrane helix</keyword>
<dbReference type="InterPro" id="IPR011385">
    <property type="entry name" value="Site-sp_rcmbase"/>
</dbReference>
<sequence length="539" mass="59757">MFRTLRLLVSKWRASRNANQQLDILLSGAHPGAARAERNEWLIELAHWLHRGGAAARDEASAHHPIHTRLRYLLLVLERNPAWRSNVARLIRTTLRESDGISLLCESGMPTQPGFFGAVIDRLHGMLIPPAANTSELSGLVTLMFPAHVDARWLADLPDDLLHGLRALIVFDLDAQTHRGADRFSRDLLAALHTLTCQISSTGLSRFVRNRLSEHGKPANHKLAPFFELRRALLAVETAHDRWRACNDEPETLRHLQRELNVLRLMLDECAATARGIYGHLARHGVSVDSVFQIERMHTRCARALRLLEAWLSSDDIRARARLVAELVEANQQSLSVVHLVRSNFSLLARKVVESNGDTGEHYIARDRREYLRMLRMALGGGLVTMATVCVKFAILGAHFEPMTEGFLAGLNYAASFLLMHFLHFTLATKQPAMTAPTIARELDRTDTPAGVDAYVDSVLALIRTQTAAIVGNIVAVVPACLAAQWCAAHLIGANIVTASHAHRTLESFSLFGMTPVYAALIGVLLWASSLLAGWADNW</sequence>
<proteinExistence type="predicted"/>
<feature type="transmembrane region" description="Helical" evidence="1">
    <location>
        <begin position="517"/>
        <end position="536"/>
    </location>
</feature>
<name>A0A0L0M6C7_9BURK</name>